<feature type="compositionally biased region" description="Low complexity" evidence="2">
    <location>
        <begin position="413"/>
        <end position="449"/>
    </location>
</feature>
<feature type="compositionally biased region" description="Pro residues" evidence="2">
    <location>
        <begin position="450"/>
        <end position="460"/>
    </location>
</feature>
<dbReference type="InterPro" id="IPR013103">
    <property type="entry name" value="RVT_2"/>
</dbReference>
<sequence>MASSSVMATASPSLFGQPVAEKLGRNNFLLWKTQVLPAVRGAQMMGYLDGTTVPPARLIDVKEGEKVVKATNPEYTKWVVADQQVLSYLLSSLAREILTQVVSIETAAELWRTLENMLCSQTENYHKMNSFSDEMAMTTTRKGRSGGGRGRGGGNRGRGGRPPSNGGGRGNRPTCQLCGKVGHMVADCWYRYNEDFVPEKSAAAAIHGYNIDTNWYADTAATDHITGELDKLSVRERYNDGEQIYTASGSELVYSDVWGPATDSVGRKNYYESLTGSLALTHINKMVLRSANIDTLLNPLHKGFKCLHVSTGRIYISRDVIFDENVFPFAKLHPNAGALLRKEIDLTPSLFLPFSGGDHVPNNANQNTVPENMSNGENSASFADDSVQISHEISAAIDAAEHQTDSAATNSVAGAESTSESSSATTDDPAADVWSAGGNSLASPSSAPASPNPPSPPPSPHAASTTVSSPSGTRTDEEELVSRSSVAEDTAANNPRPHTRLQSGVHKPKVYTDGCVRYGCFTSTGEPESLEEALKHKDWKVAMDSEFDALKQNKTWHLVPPEDGSNLIDCKWVYKCPEPPGEEHRNFLAEMSSPELPEFLSQELPGNRENQNLGRQNRLVAKGFKQRYGIDYEDTFSPVVKATTIRTVLSIAVSRGWSLHQLDVKNVFLHGILEEDVYMRQPPEYEEISKPHYVCKLDKALYGLKQAPRAWYSRLSMKLQQLGFSPSKADTSLFFYRKGSVTIFVLVYVDDITVASSSQDAVSSLLHNLKMDFALKDLGDLNYYFLGIEVKKISDGLVLSQDKYTHDILKRIGMSTCKPAPTPLSTSEKLSVQEGSLLGPGDATNYRSIVGALQYLTLTRPDIAFSINKVCQFLHSPTLTHWSAVKRIIRYLRGTVGMGLKIQKSQSMLVNAFSDADWAGCVDDRRSTSGFAVFLGSNLISWSVRKQATVSRSSTEAEYKALANATAEVIWVQTLLKELGIQCPSMARLWCDNLGATYLSANPIFHARTKHIEVYFHFVRERVAQKLLEIEGASAVDEKMVRTVGEGGVARGDRRPEFGRESRGSRGVRRGGANHGDGVIRLGLGECRQLQTSEAFCGSDPGEAQSASRLAPPPVAHDPWQGVSWELYGILPDINNVSNLYLILIQYHDK</sequence>
<keyword evidence="1" id="KW-0479">Metal-binding</keyword>
<reference evidence="5" key="1">
    <citation type="journal article" date="2005" name="Nature">
        <title>The map-based sequence of the rice genome.</title>
        <authorList>
            <consortium name="International rice genome sequencing project (IRGSP)"/>
            <person name="Matsumoto T."/>
            <person name="Wu J."/>
            <person name="Kanamori H."/>
            <person name="Katayose Y."/>
            <person name="Fujisawa M."/>
            <person name="Namiki N."/>
            <person name="Mizuno H."/>
            <person name="Yamamoto K."/>
            <person name="Antonio B.A."/>
            <person name="Baba T."/>
            <person name="Sakata K."/>
            <person name="Nagamura Y."/>
            <person name="Aoki H."/>
            <person name="Arikawa K."/>
            <person name="Arita K."/>
            <person name="Bito T."/>
            <person name="Chiden Y."/>
            <person name="Fujitsuka N."/>
            <person name="Fukunaka R."/>
            <person name="Hamada M."/>
            <person name="Harada C."/>
            <person name="Hayashi A."/>
            <person name="Hijishita S."/>
            <person name="Honda M."/>
            <person name="Hosokawa S."/>
            <person name="Ichikawa Y."/>
            <person name="Idonuma A."/>
            <person name="Iijima M."/>
            <person name="Ikeda M."/>
            <person name="Ikeno M."/>
            <person name="Ito K."/>
            <person name="Ito S."/>
            <person name="Ito T."/>
            <person name="Ito Y."/>
            <person name="Ito Y."/>
            <person name="Iwabuchi A."/>
            <person name="Kamiya K."/>
            <person name="Karasawa W."/>
            <person name="Kurita K."/>
            <person name="Katagiri S."/>
            <person name="Kikuta A."/>
            <person name="Kobayashi H."/>
            <person name="Kobayashi N."/>
            <person name="Machita K."/>
            <person name="Maehara T."/>
            <person name="Masukawa M."/>
            <person name="Mizubayashi T."/>
            <person name="Mukai Y."/>
            <person name="Nagasaki H."/>
            <person name="Nagata Y."/>
            <person name="Naito S."/>
            <person name="Nakashima M."/>
            <person name="Nakama Y."/>
            <person name="Nakamichi Y."/>
            <person name="Nakamura M."/>
            <person name="Meguro A."/>
            <person name="Negishi M."/>
            <person name="Ohta I."/>
            <person name="Ohta T."/>
            <person name="Okamoto M."/>
            <person name="Ono N."/>
            <person name="Saji S."/>
            <person name="Sakaguchi M."/>
            <person name="Sakai K."/>
            <person name="Shibata M."/>
            <person name="Shimokawa T."/>
            <person name="Song J."/>
            <person name="Takazaki Y."/>
            <person name="Terasawa K."/>
            <person name="Tsugane M."/>
            <person name="Tsuji K."/>
            <person name="Ueda S."/>
            <person name="Waki K."/>
            <person name="Yamagata H."/>
            <person name="Yamamoto M."/>
            <person name="Yamamoto S."/>
            <person name="Yamane H."/>
            <person name="Yoshiki S."/>
            <person name="Yoshihara R."/>
            <person name="Yukawa K."/>
            <person name="Zhong H."/>
            <person name="Yano M."/>
            <person name="Yuan Q."/>
            <person name="Ouyang S."/>
            <person name="Liu J."/>
            <person name="Jones K.M."/>
            <person name="Gansberger K."/>
            <person name="Moffat K."/>
            <person name="Hill J."/>
            <person name="Bera J."/>
            <person name="Fadrosh D."/>
            <person name="Jin S."/>
            <person name="Johri S."/>
            <person name="Kim M."/>
            <person name="Overton L."/>
            <person name="Reardon M."/>
            <person name="Tsitrin T."/>
            <person name="Vuong H."/>
            <person name="Weaver B."/>
            <person name="Ciecko A."/>
            <person name="Tallon L."/>
            <person name="Jackson J."/>
            <person name="Pai G."/>
            <person name="Aken S.V."/>
            <person name="Utterback T."/>
            <person name="Reidmuller S."/>
            <person name="Feldblyum T."/>
            <person name="Hsiao J."/>
            <person name="Zismann V."/>
            <person name="Iobst S."/>
            <person name="de Vazeille A.R."/>
            <person name="Buell C.R."/>
            <person name="Ying K."/>
            <person name="Li Y."/>
            <person name="Lu T."/>
            <person name="Huang Y."/>
            <person name="Zhao Q."/>
            <person name="Feng Q."/>
            <person name="Zhang L."/>
            <person name="Zhu J."/>
            <person name="Weng Q."/>
            <person name="Mu J."/>
            <person name="Lu Y."/>
            <person name="Fan D."/>
            <person name="Liu Y."/>
            <person name="Guan J."/>
            <person name="Zhang Y."/>
            <person name="Yu S."/>
            <person name="Liu X."/>
            <person name="Zhang Y."/>
            <person name="Hong G."/>
            <person name="Han B."/>
            <person name="Choisne N."/>
            <person name="Demange N."/>
            <person name="Orjeda G."/>
            <person name="Samain S."/>
            <person name="Cattolico L."/>
            <person name="Pelletier E."/>
            <person name="Couloux A."/>
            <person name="Segurens B."/>
            <person name="Wincker P."/>
            <person name="D'Hont A."/>
            <person name="Scarpelli C."/>
            <person name="Weissenbach J."/>
            <person name="Salanoubat M."/>
            <person name="Quetier F."/>
            <person name="Yu Y."/>
            <person name="Kim H.R."/>
            <person name="Rambo T."/>
            <person name="Currie J."/>
            <person name="Collura K."/>
            <person name="Luo M."/>
            <person name="Yang T."/>
            <person name="Ammiraju J.S.S."/>
            <person name="Engler F."/>
            <person name="Soderlund C."/>
            <person name="Wing R.A."/>
            <person name="Palmer L.E."/>
            <person name="de la Bastide M."/>
            <person name="Spiegel L."/>
            <person name="Nascimento L."/>
            <person name="Zutavern T."/>
            <person name="O'Shaughnessy A."/>
            <person name="Dike S."/>
            <person name="Dedhia N."/>
            <person name="Preston R."/>
            <person name="Balija V."/>
            <person name="McCombie W.R."/>
            <person name="Chow T."/>
            <person name="Chen H."/>
            <person name="Chung M."/>
            <person name="Chen C."/>
            <person name="Shaw J."/>
            <person name="Wu H."/>
            <person name="Hsiao K."/>
            <person name="Chao Y."/>
            <person name="Chu M."/>
            <person name="Cheng C."/>
            <person name="Hour A."/>
            <person name="Lee P."/>
            <person name="Lin S."/>
            <person name="Lin Y."/>
            <person name="Liou J."/>
            <person name="Liu S."/>
            <person name="Hsing Y."/>
            <person name="Raghuvanshi S."/>
            <person name="Mohanty A."/>
            <person name="Bharti A.K."/>
            <person name="Gaur A."/>
            <person name="Gupta V."/>
            <person name="Kumar D."/>
            <person name="Ravi V."/>
            <person name="Vij S."/>
            <person name="Kapur A."/>
            <person name="Khurana P."/>
            <person name="Khurana P."/>
            <person name="Khurana J.P."/>
            <person name="Tyagi A.K."/>
            <person name="Gaikwad K."/>
            <person name="Singh A."/>
            <person name="Dalal V."/>
            <person name="Srivastava S."/>
            <person name="Dixit A."/>
            <person name="Pal A.K."/>
            <person name="Ghazi I.A."/>
            <person name="Yadav M."/>
            <person name="Pandit A."/>
            <person name="Bhargava A."/>
            <person name="Sureshbabu K."/>
            <person name="Batra K."/>
            <person name="Sharma T.R."/>
            <person name="Mohapatra T."/>
            <person name="Singh N.K."/>
            <person name="Messing J."/>
            <person name="Nelson A.B."/>
            <person name="Fuks G."/>
            <person name="Kavchok S."/>
            <person name="Keizer G."/>
            <person name="Linton E."/>
            <person name="Llaca V."/>
            <person name="Song R."/>
            <person name="Tanyolac B."/>
            <person name="Young S."/>
            <person name="Ho-Il K."/>
            <person name="Hahn J.H."/>
            <person name="Sangsakoo G."/>
            <person name="Vanavichit A."/>
            <person name="de Mattos Luiz.A.T."/>
            <person name="Zimmer P.D."/>
            <person name="Malone G."/>
            <person name="Dellagostin O."/>
            <person name="de Oliveira A.C."/>
            <person name="Bevan M."/>
            <person name="Bancroft I."/>
            <person name="Minx P."/>
            <person name="Cordum H."/>
            <person name="Wilson R."/>
            <person name="Cheng Z."/>
            <person name="Jin W."/>
            <person name="Jiang J."/>
            <person name="Leong S.A."/>
            <person name="Iwama H."/>
            <person name="Gojobori T."/>
            <person name="Itoh T."/>
            <person name="Niimura Y."/>
            <person name="Fujii Y."/>
            <person name="Habara T."/>
            <person name="Sakai H."/>
            <person name="Sato Y."/>
            <person name="Wilson G."/>
            <person name="Kumar K."/>
            <person name="McCouch S."/>
            <person name="Juretic N."/>
            <person name="Hoen D."/>
            <person name="Wright S."/>
            <person name="Bruskiewich R."/>
            <person name="Bureau T."/>
            <person name="Miyao A."/>
            <person name="Hirochika H."/>
            <person name="Nishikawa T."/>
            <person name="Kadowaki K."/>
            <person name="Sugiura M."/>
            <person name="Burr B."/>
            <person name="Sasaki T."/>
        </authorList>
    </citation>
    <scope>NUCLEOTIDE SEQUENCE [LARGE SCALE GENOMIC DNA]</scope>
    <source>
        <strain evidence="5">cv. Nipponbare</strain>
    </source>
</reference>
<organism evidence="4 5">
    <name type="scientific">Oryza sativa subsp. japonica</name>
    <name type="common">Rice</name>
    <dbReference type="NCBI Taxonomy" id="39947"/>
    <lineage>
        <taxon>Eukaryota</taxon>
        <taxon>Viridiplantae</taxon>
        <taxon>Streptophyta</taxon>
        <taxon>Embryophyta</taxon>
        <taxon>Tracheophyta</taxon>
        <taxon>Spermatophyta</taxon>
        <taxon>Magnoliopsida</taxon>
        <taxon>Liliopsida</taxon>
        <taxon>Poales</taxon>
        <taxon>Poaceae</taxon>
        <taxon>BOP clade</taxon>
        <taxon>Oryzoideae</taxon>
        <taxon>Oryzeae</taxon>
        <taxon>Oryzinae</taxon>
        <taxon>Oryza</taxon>
        <taxon>Oryza sativa</taxon>
    </lineage>
</organism>
<dbReference type="Pfam" id="PF25597">
    <property type="entry name" value="SH3_retrovirus"/>
    <property type="match status" value="1"/>
</dbReference>
<reference evidence="5" key="2">
    <citation type="journal article" date="2008" name="Nucleic Acids Res.">
        <title>The rice annotation project database (RAP-DB): 2008 update.</title>
        <authorList>
            <consortium name="The rice annotation project (RAP)"/>
        </authorList>
    </citation>
    <scope>GENOME REANNOTATION</scope>
    <source>
        <strain evidence="5">cv. Nipponbare</strain>
    </source>
</reference>
<accession>Q8RU52</accession>
<dbReference type="PROSITE" id="PS50158">
    <property type="entry name" value="ZF_CCHC"/>
    <property type="match status" value="1"/>
</dbReference>
<evidence type="ECO:0000313" key="4">
    <source>
        <dbReference type="EMBL" id="AAM18766.1"/>
    </source>
</evidence>
<keyword evidence="1" id="KW-0863">Zinc-finger</keyword>
<protein>
    <submittedName>
        <fullName evidence="4">Copia-like retrotransposon Hopscotch polyprotein</fullName>
    </submittedName>
</protein>
<dbReference type="PANTHER" id="PTHR11439">
    <property type="entry name" value="GAG-POL-RELATED RETROTRANSPOSON"/>
    <property type="match status" value="1"/>
</dbReference>
<dbReference type="CDD" id="cd09272">
    <property type="entry name" value="RNase_HI_RT_Ty1"/>
    <property type="match status" value="1"/>
</dbReference>
<dbReference type="InterPro" id="IPR043502">
    <property type="entry name" value="DNA/RNA_pol_sf"/>
</dbReference>
<evidence type="ECO:0000259" key="3">
    <source>
        <dbReference type="PROSITE" id="PS50158"/>
    </source>
</evidence>
<feature type="compositionally biased region" description="Polar residues" evidence="2">
    <location>
        <begin position="482"/>
        <end position="493"/>
    </location>
</feature>
<dbReference type="InterPro" id="IPR057670">
    <property type="entry name" value="SH3_retrovirus"/>
</dbReference>
<proteinExistence type="predicted"/>
<evidence type="ECO:0000256" key="1">
    <source>
        <dbReference type="PROSITE-ProRule" id="PRU00047"/>
    </source>
</evidence>
<feature type="compositionally biased region" description="Polar residues" evidence="2">
    <location>
        <begin position="362"/>
        <end position="381"/>
    </location>
</feature>
<evidence type="ECO:0000313" key="5">
    <source>
        <dbReference type="Proteomes" id="UP000000763"/>
    </source>
</evidence>
<dbReference type="PANTHER" id="PTHR11439:SF450">
    <property type="entry name" value="REVERSE TRANSCRIPTASE TY1_COPIA-TYPE DOMAIN-CONTAINING PROTEIN"/>
    <property type="match status" value="1"/>
</dbReference>
<dbReference type="Pfam" id="PF07727">
    <property type="entry name" value="RVT_2"/>
    <property type="match status" value="1"/>
</dbReference>
<feature type="domain" description="CCHC-type" evidence="3">
    <location>
        <begin position="175"/>
        <end position="188"/>
    </location>
</feature>
<feature type="region of interest" description="Disordered" evidence="2">
    <location>
        <begin position="400"/>
        <end position="505"/>
    </location>
</feature>
<dbReference type="InterPro" id="IPR001878">
    <property type="entry name" value="Znf_CCHC"/>
</dbReference>
<feature type="compositionally biased region" description="Low complexity" evidence="2">
    <location>
        <begin position="461"/>
        <end position="471"/>
    </location>
</feature>
<dbReference type="Proteomes" id="UP000000763">
    <property type="component" value="Chromosome 10"/>
</dbReference>
<evidence type="ECO:0000256" key="2">
    <source>
        <dbReference type="SAM" id="MobiDB-lite"/>
    </source>
</evidence>
<gene>
    <name evidence="4" type="primary">OSJNBb0048O22.20</name>
</gene>
<dbReference type="GO" id="GO:0008270">
    <property type="term" value="F:zinc ion binding"/>
    <property type="evidence" value="ECO:0007669"/>
    <property type="project" value="UniProtKB-KW"/>
</dbReference>
<dbReference type="SUPFAM" id="SSF56672">
    <property type="entry name" value="DNA/RNA polymerases"/>
    <property type="match status" value="1"/>
</dbReference>
<feature type="compositionally biased region" description="Basic and acidic residues" evidence="2">
    <location>
        <begin position="1051"/>
        <end position="1064"/>
    </location>
</feature>
<feature type="region of interest" description="Disordered" evidence="2">
    <location>
        <begin position="1051"/>
        <end position="1074"/>
    </location>
</feature>
<dbReference type="EMBL" id="AC099325">
    <property type="protein sequence ID" value="AAM18766.1"/>
    <property type="molecule type" value="Genomic_DNA"/>
</dbReference>
<dbReference type="GO" id="GO:0003676">
    <property type="term" value="F:nucleic acid binding"/>
    <property type="evidence" value="ECO:0007669"/>
    <property type="project" value="InterPro"/>
</dbReference>
<name>Q8RU52_ORYSJ</name>
<feature type="region of interest" description="Disordered" evidence="2">
    <location>
        <begin position="139"/>
        <end position="171"/>
    </location>
</feature>
<feature type="compositionally biased region" description="Gly residues" evidence="2">
    <location>
        <begin position="145"/>
        <end position="157"/>
    </location>
</feature>
<dbReference type="AlphaFoldDB" id="Q8RU52"/>
<feature type="region of interest" description="Disordered" evidence="2">
    <location>
        <begin position="357"/>
        <end position="381"/>
    </location>
</feature>
<keyword evidence="1" id="KW-0862">Zinc</keyword>